<feature type="compositionally biased region" description="Basic and acidic residues" evidence="1">
    <location>
        <begin position="240"/>
        <end position="251"/>
    </location>
</feature>
<evidence type="ECO:0000256" key="1">
    <source>
        <dbReference type="SAM" id="MobiDB-lite"/>
    </source>
</evidence>
<evidence type="ECO:0000313" key="2">
    <source>
        <dbReference type="EMBL" id="KZT50260.1"/>
    </source>
</evidence>
<reference evidence="2 3" key="1">
    <citation type="journal article" date="2016" name="Mol. Biol. Evol.">
        <title>Comparative Genomics of Early-Diverging Mushroom-Forming Fungi Provides Insights into the Origins of Lignocellulose Decay Capabilities.</title>
        <authorList>
            <person name="Nagy L.G."/>
            <person name="Riley R."/>
            <person name="Tritt A."/>
            <person name="Adam C."/>
            <person name="Daum C."/>
            <person name="Floudas D."/>
            <person name="Sun H."/>
            <person name="Yadav J.S."/>
            <person name="Pangilinan J."/>
            <person name="Larsson K.H."/>
            <person name="Matsuura K."/>
            <person name="Barry K."/>
            <person name="Labutti K."/>
            <person name="Kuo R."/>
            <person name="Ohm R.A."/>
            <person name="Bhattacharya S.S."/>
            <person name="Shirouzu T."/>
            <person name="Yoshinaga Y."/>
            <person name="Martin F.M."/>
            <person name="Grigoriev I.V."/>
            <person name="Hibbett D.S."/>
        </authorList>
    </citation>
    <scope>NUCLEOTIDE SEQUENCE [LARGE SCALE GENOMIC DNA]</scope>
    <source>
        <strain evidence="2 3">HHB12733</strain>
    </source>
</reference>
<organism evidence="2 3">
    <name type="scientific">Calocera cornea HHB12733</name>
    <dbReference type="NCBI Taxonomy" id="1353952"/>
    <lineage>
        <taxon>Eukaryota</taxon>
        <taxon>Fungi</taxon>
        <taxon>Dikarya</taxon>
        <taxon>Basidiomycota</taxon>
        <taxon>Agaricomycotina</taxon>
        <taxon>Dacrymycetes</taxon>
        <taxon>Dacrymycetales</taxon>
        <taxon>Dacrymycetaceae</taxon>
        <taxon>Calocera</taxon>
    </lineage>
</organism>
<protein>
    <submittedName>
        <fullName evidence="2">Uncharacterized protein</fullName>
    </submittedName>
</protein>
<sequence>MSEDDDDNDEPPLVWFNMAFPLNEAIQRRALQSMVTSVTAETVHMAPDPMDQGDAQGTSDCRGGDGSLGELGVAARDWSGVGKKGGSSFVNNVAAATSHAHAGNRAPTGIVNDVAPPRLDRPMTSAAQTRPSTRSISTAPKPDSDDDESRMVVDPPPFKPAKKPQTGLSMPFGANLRFGPPIPVSDEEDVPVRPTRAPSKRLGANLRFGPPIPGSDKEDVHVASSSSKPAVPSKRAQRQGSDESADRQSEARRKKIKAAADAMPTTHPDERGVSGGVGASWRGGRCHVVDRGPF</sequence>
<proteinExistence type="predicted"/>
<feature type="compositionally biased region" description="Polar residues" evidence="1">
    <location>
        <begin position="125"/>
        <end position="138"/>
    </location>
</feature>
<dbReference type="EMBL" id="KV424199">
    <property type="protein sequence ID" value="KZT50260.1"/>
    <property type="molecule type" value="Genomic_DNA"/>
</dbReference>
<feature type="region of interest" description="Disordered" evidence="1">
    <location>
        <begin position="45"/>
        <end position="71"/>
    </location>
</feature>
<name>A0A165C5B3_9BASI</name>
<keyword evidence="3" id="KW-1185">Reference proteome</keyword>
<feature type="compositionally biased region" description="Low complexity" evidence="1">
    <location>
        <begin position="222"/>
        <end position="234"/>
    </location>
</feature>
<evidence type="ECO:0000313" key="3">
    <source>
        <dbReference type="Proteomes" id="UP000076842"/>
    </source>
</evidence>
<accession>A0A165C5B3</accession>
<dbReference type="InParanoid" id="A0A165C5B3"/>
<gene>
    <name evidence="2" type="ORF">CALCODRAFT_513396</name>
</gene>
<dbReference type="Proteomes" id="UP000076842">
    <property type="component" value="Unassembled WGS sequence"/>
</dbReference>
<feature type="region of interest" description="Disordered" evidence="1">
    <location>
        <begin position="97"/>
        <end position="294"/>
    </location>
</feature>
<dbReference type="AlphaFoldDB" id="A0A165C5B3"/>